<dbReference type="PANTHER" id="PTHR30454:SF0">
    <property type="entry name" value="4-HYDROXY-3-METHYLBUT-2-EN-1-YL DIPHOSPHATE SYNTHASE (FERREDOXIN), CHLOROPLASTIC"/>
    <property type="match status" value="1"/>
</dbReference>
<feature type="non-terminal residue" evidence="8">
    <location>
        <position position="1"/>
    </location>
</feature>
<dbReference type="Gene3D" id="3.30.413.10">
    <property type="entry name" value="Sulfite Reductase Hemoprotein, domain 1"/>
    <property type="match status" value="1"/>
</dbReference>
<evidence type="ECO:0000313" key="8">
    <source>
        <dbReference type="EMBL" id="SVB20393.1"/>
    </source>
</evidence>
<evidence type="ECO:0000256" key="5">
    <source>
        <dbReference type="ARBA" id="ARBA00023014"/>
    </source>
</evidence>
<dbReference type="PANTHER" id="PTHR30454">
    <property type="entry name" value="4-HYDROXY-3-METHYLBUT-2-EN-1-YL DIPHOSPHATE SYNTHASE"/>
    <property type="match status" value="1"/>
</dbReference>
<accession>A0A382C528</accession>
<keyword evidence="5" id="KW-0411">Iron-sulfur</keyword>
<dbReference type="EMBL" id="UINC01032548">
    <property type="protein sequence ID" value="SVB20393.1"/>
    <property type="molecule type" value="Genomic_DNA"/>
</dbReference>
<evidence type="ECO:0000256" key="3">
    <source>
        <dbReference type="ARBA" id="ARBA00023002"/>
    </source>
</evidence>
<organism evidence="8">
    <name type="scientific">marine metagenome</name>
    <dbReference type="NCBI Taxonomy" id="408172"/>
    <lineage>
        <taxon>unclassified sequences</taxon>
        <taxon>metagenomes</taxon>
        <taxon>ecological metagenomes</taxon>
    </lineage>
</organism>
<dbReference type="SUPFAM" id="SSF56014">
    <property type="entry name" value="Nitrite and sulphite reductase 4Fe-4S domain-like"/>
    <property type="match status" value="1"/>
</dbReference>
<evidence type="ECO:0000256" key="4">
    <source>
        <dbReference type="ARBA" id="ARBA00023004"/>
    </source>
</evidence>
<keyword evidence="2" id="KW-0479">Metal-binding</keyword>
<keyword evidence="4" id="KW-0408">Iron</keyword>
<evidence type="ECO:0000256" key="2">
    <source>
        <dbReference type="ARBA" id="ARBA00022723"/>
    </source>
</evidence>
<dbReference type="GO" id="GO:0046429">
    <property type="term" value="F:4-hydroxy-3-methylbut-2-en-1-yl diphosphate synthase activity (ferredoxin)"/>
    <property type="evidence" value="ECO:0007669"/>
    <property type="project" value="InterPro"/>
</dbReference>
<dbReference type="InterPro" id="IPR058579">
    <property type="entry name" value="IspG_C"/>
</dbReference>
<sequence length="221" mass="23875">NVMEVDPREAFSINCDTQLVTVKDDLDLPAITAFRLLAGRIKALGRTNPILLKDCLRFGDTPLEPNIALLRAAVVIGSLLCDGIGDTILIRGESGAGQSLRLAYNILQAAGCRSFKTDFVACPSCGRTLFDLQEVTARIKARTEHLKGVKIAIMGCIVNGPGEMADADFGYVGGAPNKINLYVGREPVRFNIPEVEAVESLVDLIREHDKWVEPVGEPISA</sequence>
<dbReference type="Gene3D" id="3.20.20.20">
    <property type="entry name" value="Dihydropteroate synthase-like"/>
    <property type="match status" value="1"/>
</dbReference>
<feature type="domain" description="IspG C-terminal" evidence="7">
    <location>
        <begin position="119"/>
        <end position="206"/>
    </location>
</feature>
<keyword evidence="6" id="KW-0414">Isoprene biosynthesis</keyword>
<evidence type="ECO:0000256" key="6">
    <source>
        <dbReference type="ARBA" id="ARBA00023229"/>
    </source>
</evidence>
<dbReference type="GO" id="GO:0016114">
    <property type="term" value="P:terpenoid biosynthetic process"/>
    <property type="evidence" value="ECO:0007669"/>
    <property type="project" value="InterPro"/>
</dbReference>
<evidence type="ECO:0000256" key="1">
    <source>
        <dbReference type="ARBA" id="ARBA00022485"/>
    </source>
</evidence>
<gene>
    <name evidence="8" type="ORF">METZ01_LOCUS173247</name>
</gene>
<protein>
    <recommendedName>
        <fullName evidence="7">IspG C-terminal domain-containing protein</fullName>
    </recommendedName>
</protein>
<dbReference type="InterPro" id="IPR004588">
    <property type="entry name" value="IspG_bac-typ"/>
</dbReference>
<name>A0A382C528_9ZZZZ</name>
<dbReference type="GO" id="GO:0051539">
    <property type="term" value="F:4 iron, 4 sulfur cluster binding"/>
    <property type="evidence" value="ECO:0007669"/>
    <property type="project" value="UniProtKB-KW"/>
</dbReference>
<reference evidence="8" key="1">
    <citation type="submission" date="2018-05" db="EMBL/GenBank/DDBJ databases">
        <authorList>
            <person name="Lanie J.A."/>
            <person name="Ng W.-L."/>
            <person name="Kazmierczak K.M."/>
            <person name="Andrzejewski T.M."/>
            <person name="Davidsen T.M."/>
            <person name="Wayne K.J."/>
            <person name="Tettelin H."/>
            <person name="Glass J.I."/>
            <person name="Rusch D."/>
            <person name="Podicherti R."/>
            <person name="Tsui H.-C.T."/>
            <person name="Winkler M.E."/>
        </authorList>
    </citation>
    <scope>NUCLEOTIDE SEQUENCE</scope>
</reference>
<dbReference type="FunFam" id="3.30.413.10:FF:000006">
    <property type="entry name" value="4-hydroxy-3-methylbut-2-en-1-yl diphosphate synthase (flavodoxin)"/>
    <property type="match status" value="1"/>
</dbReference>
<evidence type="ECO:0000259" key="7">
    <source>
        <dbReference type="Pfam" id="PF26540"/>
    </source>
</evidence>
<dbReference type="AlphaFoldDB" id="A0A382C528"/>
<dbReference type="GO" id="GO:0046872">
    <property type="term" value="F:metal ion binding"/>
    <property type="evidence" value="ECO:0007669"/>
    <property type="project" value="UniProtKB-KW"/>
</dbReference>
<keyword evidence="3" id="KW-0560">Oxidoreductase</keyword>
<dbReference type="InterPro" id="IPR011005">
    <property type="entry name" value="Dihydropteroate_synth-like_sf"/>
</dbReference>
<keyword evidence="1" id="KW-0004">4Fe-4S</keyword>
<dbReference type="GO" id="GO:0019288">
    <property type="term" value="P:isopentenyl diphosphate biosynthetic process, methylerythritol 4-phosphate pathway"/>
    <property type="evidence" value="ECO:0007669"/>
    <property type="project" value="TreeGrafter"/>
</dbReference>
<dbReference type="Pfam" id="PF26540">
    <property type="entry name" value="GcpE_C"/>
    <property type="match status" value="1"/>
</dbReference>
<dbReference type="InterPro" id="IPR045854">
    <property type="entry name" value="NO2/SO3_Rdtase_4Fe4S_sf"/>
</dbReference>
<proteinExistence type="predicted"/>